<dbReference type="AlphaFoldDB" id="A0A6H1ZCA7"/>
<feature type="transmembrane region" description="Helical" evidence="1">
    <location>
        <begin position="35"/>
        <end position="52"/>
    </location>
</feature>
<evidence type="ECO:0000256" key="1">
    <source>
        <dbReference type="SAM" id="Phobius"/>
    </source>
</evidence>
<dbReference type="EMBL" id="MT143986">
    <property type="protein sequence ID" value="QJA45184.1"/>
    <property type="molecule type" value="Genomic_DNA"/>
</dbReference>
<keyword evidence="1" id="KW-0812">Transmembrane</keyword>
<organism evidence="2">
    <name type="scientific">viral metagenome</name>
    <dbReference type="NCBI Taxonomy" id="1070528"/>
    <lineage>
        <taxon>unclassified sequences</taxon>
        <taxon>metagenomes</taxon>
        <taxon>organismal metagenomes</taxon>
    </lineage>
</organism>
<name>A0A6H1ZCA7_9ZZZZ</name>
<sequence length="54" mass="6254">MYRILLKLLLCLVLLFLFVVSMAYFEKNRGITSPAFYAFYGGIYALLVMLILNI</sequence>
<evidence type="ECO:0000313" key="2">
    <source>
        <dbReference type="EMBL" id="QJA45184.1"/>
    </source>
</evidence>
<keyword evidence="1" id="KW-0472">Membrane</keyword>
<gene>
    <name evidence="2" type="ORF">TM448A00186_0096</name>
</gene>
<accession>A0A6H1ZCA7</accession>
<reference evidence="2" key="1">
    <citation type="submission" date="2020-03" db="EMBL/GenBank/DDBJ databases">
        <title>The deep terrestrial virosphere.</title>
        <authorList>
            <person name="Holmfeldt K."/>
            <person name="Nilsson E."/>
            <person name="Simone D."/>
            <person name="Lopez-Fernandez M."/>
            <person name="Wu X."/>
            <person name="de Brujin I."/>
            <person name="Lundin D."/>
            <person name="Andersson A."/>
            <person name="Bertilsson S."/>
            <person name="Dopson M."/>
        </authorList>
    </citation>
    <scope>NUCLEOTIDE SEQUENCE</scope>
    <source>
        <strain evidence="2">TM448A00186</strain>
    </source>
</reference>
<proteinExistence type="predicted"/>
<protein>
    <submittedName>
        <fullName evidence="2">Uncharacterized protein</fullName>
    </submittedName>
</protein>
<keyword evidence="1" id="KW-1133">Transmembrane helix</keyword>